<keyword evidence="3" id="KW-1185">Reference proteome</keyword>
<reference evidence="2" key="1">
    <citation type="submission" date="2013-04" db="EMBL/GenBank/DDBJ databases">
        <title>The Genome Sequence of Fonticula alba ATCC 38817.</title>
        <authorList>
            <consortium name="The Broad Institute Genomics Platform"/>
            <person name="Russ C."/>
            <person name="Cuomo C."/>
            <person name="Burger G."/>
            <person name="Gray M.W."/>
            <person name="Holland P.W.H."/>
            <person name="King N."/>
            <person name="Lang F.B.F."/>
            <person name="Roger A.J."/>
            <person name="Ruiz-Trillo I."/>
            <person name="Brown M."/>
            <person name="Walker B."/>
            <person name="Young S."/>
            <person name="Zeng Q."/>
            <person name="Gargeya S."/>
            <person name="Fitzgerald M."/>
            <person name="Haas B."/>
            <person name="Abouelleil A."/>
            <person name="Allen A.W."/>
            <person name="Alvarado L."/>
            <person name="Arachchi H.M."/>
            <person name="Berlin A.M."/>
            <person name="Chapman S.B."/>
            <person name="Gainer-Dewar J."/>
            <person name="Goldberg J."/>
            <person name="Griggs A."/>
            <person name="Gujja S."/>
            <person name="Hansen M."/>
            <person name="Howarth C."/>
            <person name="Imamovic A."/>
            <person name="Ireland A."/>
            <person name="Larimer J."/>
            <person name="McCowan C."/>
            <person name="Murphy C."/>
            <person name="Pearson M."/>
            <person name="Poon T.W."/>
            <person name="Priest M."/>
            <person name="Roberts A."/>
            <person name="Saif S."/>
            <person name="Shea T."/>
            <person name="Sisk P."/>
            <person name="Sykes S."/>
            <person name="Wortman J."/>
            <person name="Nusbaum C."/>
            <person name="Birren B."/>
        </authorList>
    </citation>
    <scope>NUCLEOTIDE SEQUENCE [LARGE SCALE GENOMIC DNA]</scope>
    <source>
        <strain evidence="2">ATCC 38817</strain>
    </source>
</reference>
<dbReference type="Proteomes" id="UP000030693">
    <property type="component" value="Unassembled WGS sequence"/>
</dbReference>
<organism evidence="2">
    <name type="scientific">Fonticula alba</name>
    <name type="common">Slime mold</name>
    <dbReference type="NCBI Taxonomy" id="691883"/>
    <lineage>
        <taxon>Eukaryota</taxon>
        <taxon>Rotosphaerida</taxon>
        <taxon>Fonticulaceae</taxon>
        <taxon>Fonticula</taxon>
    </lineage>
</organism>
<dbReference type="GeneID" id="20526891"/>
<feature type="compositionally biased region" description="Low complexity" evidence="1">
    <location>
        <begin position="111"/>
        <end position="140"/>
    </location>
</feature>
<feature type="region of interest" description="Disordered" evidence="1">
    <location>
        <begin position="44"/>
        <end position="154"/>
    </location>
</feature>
<evidence type="ECO:0000256" key="1">
    <source>
        <dbReference type="SAM" id="MobiDB-lite"/>
    </source>
</evidence>
<evidence type="ECO:0000313" key="3">
    <source>
        <dbReference type="Proteomes" id="UP000030693"/>
    </source>
</evidence>
<proteinExistence type="predicted"/>
<dbReference type="AlphaFoldDB" id="A0A058ZAB1"/>
<evidence type="ECO:0000313" key="2">
    <source>
        <dbReference type="EMBL" id="KCV71215.1"/>
    </source>
</evidence>
<protein>
    <submittedName>
        <fullName evidence="2">Uncharacterized protein</fullName>
    </submittedName>
</protein>
<dbReference type="RefSeq" id="XP_009494338.1">
    <property type="nucleotide sequence ID" value="XM_009496063.1"/>
</dbReference>
<dbReference type="EMBL" id="KB932203">
    <property type="protein sequence ID" value="KCV71215.1"/>
    <property type="molecule type" value="Genomic_DNA"/>
</dbReference>
<gene>
    <name evidence="2" type="ORF">H696_02166</name>
</gene>
<accession>A0A058ZAB1</accession>
<name>A0A058ZAB1_FONAL</name>
<sequence length="215" mass="23342">MHSLARRSIKVVAIIAALSLSLWLLVEFGKVDTPQYLSYVVDSATTRQSKASTEHRRYPPGSWDSAIPWTGTQTGGHVARPVYTHPSYTGGNSVKDGGPPTGGHVPVASSQQQHQQQQHQQQQQQQSYYSGPASGGAAASESVHSRPEEVGSNPDTIEDILARYPNLIEELGVWLRTHPGGVRVFPQESCGSPSPLERHPLRPWILDRGAQQGPG</sequence>